<evidence type="ECO:0000313" key="3">
    <source>
        <dbReference type="Proteomes" id="UP000476411"/>
    </source>
</evidence>
<reference evidence="2 3" key="1">
    <citation type="submission" date="2020-01" db="EMBL/GenBank/DDBJ databases">
        <title>Complete genome sequence of Chitinophaga sp. H33E-04 isolated from quinoa roots.</title>
        <authorList>
            <person name="Weon H.-Y."/>
            <person name="Lee S.A."/>
        </authorList>
    </citation>
    <scope>NUCLEOTIDE SEQUENCE [LARGE SCALE GENOMIC DNA]</scope>
    <source>
        <strain evidence="2 3">H33E-04</strain>
    </source>
</reference>
<organism evidence="2 3">
    <name type="scientific">Chitinophaga agri</name>
    <dbReference type="NCBI Taxonomy" id="2703787"/>
    <lineage>
        <taxon>Bacteria</taxon>
        <taxon>Pseudomonadati</taxon>
        <taxon>Bacteroidota</taxon>
        <taxon>Chitinophagia</taxon>
        <taxon>Chitinophagales</taxon>
        <taxon>Chitinophagaceae</taxon>
        <taxon>Chitinophaga</taxon>
    </lineage>
</organism>
<dbReference type="RefSeq" id="WP_162330940.1">
    <property type="nucleotide sequence ID" value="NZ_CP048113.1"/>
</dbReference>
<dbReference type="GO" id="GO:0004497">
    <property type="term" value="F:monooxygenase activity"/>
    <property type="evidence" value="ECO:0007669"/>
    <property type="project" value="UniProtKB-KW"/>
</dbReference>
<dbReference type="AlphaFoldDB" id="A0A6B9ZFC1"/>
<accession>A0A6B9ZFC1</accession>
<dbReference type="PROSITE" id="PS51725">
    <property type="entry name" value="ABM"/>
    <property type="match status" value="1"/>
</dbReference>
<dbReference type="PANTHER" id="PTHR33336:SF3">
    <property type="entry name" value="ABM DOMAIN-CONTAINING PROTEIN"/>
    <property type="match status" value="1"/>
</dbReference>
<keyword evidence="3" id="KW-1185">Reference proteome</keyword>
<dbReference type="Pfam" id="PF03992">
    <property type="entry name" value="ABM"/>
    <property type="match status" value="1"/>
</dbReference>
<feature type="domain" description="ABM" evidence="1">
    <location>
        <begin position="3"/>
        <end position="91"/>
    </location>
</feature>
<dbReference type="PANTHER" id="PTHR33336">
    <property type="entry name" value="QUINOL MONOOXYGENASE YGIN-RELATED"/>
    <property type="match status" value="1"/>
</dbReference>
<evidence type="ECO:0000259" key="1">
    <source>
        <dbReference type="PROSITE" id="PS51725"/>
    </source>
</evidence>
<dbReference type="InterPro" id="IPR011008">
    <property type="entry name" value="Dimeric_a/b-barrel"/>
</dbReference>
<dbReference type="InterPro" id="IPR007138">
    <property type="entry name" value="ABM_dom"/>
</dbReference>
<keyword evidence="2" id="KW-0560">Oxidoreductase</keyword>
<proteinExistence type="predicted"/>
<dbReference type="EMBL" id="CP048113">
    <property type="protein sequence ID" value="QHS59243.1"/>
    <property type="molecule type" value="Genomic_DNA"/>
</dbReference>
<gene>
    <name evidence="2" type="ORF">GWR21_06490</name>
</gene>
<dbReference type="Gene3D" id="3.30.70.100">
    <property type="match status" value="1"/>
</dbReference>
<keyword evidence="2" id="KW-0503">Monooxygenase</keyword>
<dbReference type="SUPFAM" id="SSF54909">
    <property type="entry name" value="Dimeric alpha+beta barrel"/>
    <property type="match status" value="1"/>
</dbReference>
<dbReference type="InterPro" id="IPR050744">
    <property type="entry name" value="AI-2_Isomerase_LsrG"/>
</dbReference>
<evidence type="ECO:0000313" key="2">
    <source>
        <dbReference type="EMBL" id="QHS59243.1"/>
    </source>
</evidence>
<name>A0A6B9ZFC1_9BACT</name>
<dbReference type="Proteomes" id="UP000476411">
    <property type="component" value="Chromosome"/>
</dbReference>
<protein>
    <submittedName>
        <fullName evidence="2">Antibiotic biosynthesis monooxygenase</fullName>
    </submittedName>
</protein>
<dbReference type="KEGG" id="chih:GWR21_06490"/>
<sequence>MKVYLTAIVKARPEHRDTVLSVLLNMVEQTRKEEDCQLYDLHNSTDDRNVFFFYEIWESQEALDAHNQQPYIQEFVKIAGELLQEPPVIIKADILFQ</sequence>